<evidence type="ECO:0000313" key="2">
    <source>
        <dbReference type="EMBL" id="KAF2657240.1"/>
    </source>
</evidence>
<protein>
    <submittedName>
        <fullName evidence="2">Uncharacterized protein</fullName>
    </submittedName>
</protein>
<keyword evidence="3" id="KW-1185">Reference proteome</keyword>
<name>A0A6A6TBS0_9PLEO</name>
<feature type="compositionally biased region" description="Polar residues" evidence="1">
    <location>
        <begin position="183"/>
        <end position="200"/>
    </location>
</feature>
<feature type="compositionally biased region" description="Polar residues" evidence="1">
    <location>
        <begin position="29"/>
        <end position="47"/>
    </location>
</feature>
<evidence type="ECO:0000256" key="1">
    <source>
        <dbReference type="SAM" id="MobiDB-lite"/>
    </source>
</evidence>
<reference evidence="2" key="1">
    <citation type="journal article" date="2020" name="Stud. Mycol.">
        <title>101 Dothideomycetes genomes: a test case for predicting lifestyles and emergence of pathogens.</title>
        <authorList>
            <person name="Haridas S."/>
            <person name="Albert R."/>
            <person name="Binder M."/>
            <person name="Bloem J."/>
            <person name="Labutti K."/>
            <person name="Salamov A."/>
            <person name="Andreopoulos B."/>
            <person name="Baker S."/>
            <person name="Barry K."/>
            <person name="Bills G."/>
            <person name="Bluhm B."/>
            <person name="Cannon C."/>
            <person name="Castanera R."/>
            <person name="Culley D."/>
            <person name="Daum C."/>
            <person name="Ezra D."/>
            <person name="Gonzalez J."/>
            <person name="Henrissat B."/>
            <person name="Kuo A."/>
            <person name="Liang C."/>
            <person name="Lipzen A."/>
            <person name="Lutzoni F."/>
            <person name="Magnuson J."/>
            <person name="Mondo S."/>
            <person name="Nolan M."/>
            <person name="Ohm R."/>
            <person name="Pangilinan J."/>
            <person name="Park H.-J."/>
            <person name="Ramirez L."/>
            <person name="Alfaro M."/>
            <person name="Sun H."/>
            <person name="Tritt A."/>
            <person name="Yoshinaga Y."/>
            <person name="Zwiers L.-H."/>
            <person name="Turgeon B."/>
            <person name="Goodwin S."/>
            <person name="Spatafora J."/>
            <person name="Crous P."/>
            <person name="Grigoriev I."/>
        </authorList>
    </citation>
    <scope>NUCLEOTIDE SEQUENCE</scope>
    <source>
        <strain evidence="2">CBS 122681</strain>
    </source>
</reference>
<dbReference type="Proteomes" id="UP000799324">
    <property type="component" value="Unassembled WGS sequence"/>
</dbReference>
<dbReference type="EMBL" id="MU004327">
    <property type="protein sequence ID" value="KAF2657240.1"/>
    <property type="molecule type" value="Genomic_DNA"/>
</dbReference>
<dbReference type="OrthoDB" id="3784117at2759"/>
<feature type="region of interest" description="Disordered" evidence="1">
    <location>
        <begin position="181"/>
        <end position="238"/>
    </location>
</feature>
<dbReference type="AlphaFoldDB" id="A0A6A6TBS0"/>
<accession>A0A6A6TBS0</accession>
<proteinExistence type="predicted"/>
<gene>
    <name evidence="2" type="ORF">K491DRAFT_691256</name>
</gene>
<sequence>MPDYVDKSAQTTIAGLAKHPVPIPPILVDQSTTPPEDTQDKNLSQPPHNEATLPASMMETANPDASPSMLLRKKRPNLVARISLPPSGLDNTDAPPSPPPTQAVLSPLPANNRLHAGHTPIKPGRSLSPLPPGSDQSRESTPEPEQDASLEGPLMLPALPGDGSEDRIELKALDTVLERIASEQGTYEQTVTESGPSQSADAGGHGSRQGSTDSQVEVVDGVRLKPPRMNMGAPLGQA</sequence>
<feature type="region of interest" description="Disordered" evidence="1">
    <location>
        <begin position="15"/>
        <end position="167"/>
    </location>
</feature>
<evidence type="ECO:0000313" key="3">
    <source>
        <dbReference type="Proteomes" id="UP000799324"/>
    </source>
</evidence>
<organism evidence="2 3">
    <name type="scientific">Lophiostoma macrostomum CBS 122681</name>
    <dbReference type="NCBI Taxonomy" id="1314788"/>
    <lineage>
        <taxon>Eukaryota</taxon>
        <taxon>Fungi</taxon>
        <taxon>Dikarya</taxon>
        <taxon>Ascomycota</taxon>
        <taxon>Pezizomycotina</taxon>
        <taxon>Dothideomycetes</taxon>
        <taxon>Pleosporomycetidae</taxon>
        <taxon>Pleosporales</taxon>
        <taxon>Lophiostomataceae</taxon>
        <taxon>Lophiostoma</taxon>
    </lineage>
</organism>